<dbReference type="Proteomes" id="UP000031246">
    <property type="component" value="Unassembled WGS sequence"/>
</dbReference>
<name>A0A0C1DG74_9SPHI</name>
<evidence type="ECO:0008006" key="3">
    <source>
        <dbReference type="Google" id="ProtNLM"/>
    </source>
</evidence>
<dbReference type="AlphaFoldDB" id="A0A0C1DG74"/>
<accession>A0A0C1DG74</accession>
<evidence type="ECO:0000313" key="2">
    <source>
        <dbReference type="Proteomes" id="UP000031246"/>
    </source>
</evidence>
<sequence length="151" mass="16981">MPPITQQGLNTFGFMFGKEMWVPRPLSFTFPSLKATYRLKGNDRILKITCSRTSSVLSNYSDDFEIECINPTPKTGAFELNEQNCSSEVLVTKADQSSKVFNLYKTGTLNITCWDSKERILSGTFSMSVKEKTSGETVMVSVGRFDLIFTE</sequence>
<organism evidence="1 2">
    <name type="scientific">Pedobacter kyungheensis</name>
    <dbReference type="NCBI Taxonomy" id="1069985"/>
    <lineage>
        <taxon>Bacteria</taxon>
        <taxon>Pseudomonadati</taxon>
        <taxon>Bacteroidota</taxon>
        <taxon>Sphingobacteriia</taxon>
        <taxon>Sphingobacteriales</taxon>
        <taxon>Sphingobacteriaceae</taxon>
        <taxon>Pedobacter</taxon>
    </lineage>
</organism>
<reference evidence="1 2" key="1">
    <citation type="submission" date="2014-10" db="EMBL/GenBank/DDBJ databases">
        <title>Pedobacter Kyungheensis.</title>
        <authorList>
            <person name="Anderson B.M."/>
            <person name="Newman J.D."/>
        </authorList>
    </citation>
    <scope>NUCLEOTIDE SEQUENCE [LARGE SCALE GENOMIC DNA]</scope>
    <source>
        <strain evidence="1 2">KACC 16221</strain>
    </source>
</reference>
<proteinExistence type="predicted"/>
<gene>
    <name evidence="1" type="ORF">OC25_02345</name>
</gene>
<evidence type="ECO:0000313" key="1">
    <source>
        <dbReference type="EMBL" id="KIA96596.1"/>
    </source>
</evidence>
<dbReference type="EMBL" id="JSYN01000002">
    <property type="protein sequence ID" value="KIA96596.1"/>
    <property type="molecule type" value="Genomic_DNA"/>
</dbReference>
<comment type="caution">
    <text evidence="1">The sequence shown here is derived from an EMBL/GenBank/DDBJ whole genome shotgun (WGS) entry which is preliminary data.</text>
</comment>
<keyword evidence="2" id="KW-1185">Reference proteome</keyword>
<protein>
    <recommendedName>
        <fullName evidence="3">Lipocalin-like domain-containing protein</fullName>
    </recommendedName>
</protein>